<sequence>MIDSANTEVAAAPASPPTPATPGLREQRKQRTTLALIQRSRDLTFDRGLSGFTVDELCQDVGVSRRTFFNYFASKEHAVLGLSLRNTFEPGAAIFLGSDQSDLELSGSLQAPLLDAIVELILASSRVSIDHDFTVEQMWELLSREPSLLARLNASAIERSQELANLIQVREGLALQDPYAEVAASLSLHLAMTAFMECSDLFQPGAHKTCPDHGASCDKFEHFEAKLRQKFSLANQFFTA</sequence>
<evidence type="ECO:0000259" key="4">
    <source>
        <dbReference type="PROSITE" id="PS50977"/>
    </source>
</evidence>
<evidence type="ECO:0000313" key="5">
    <source>
        <dbReference type="EMBL" id="XBH20870.1"/>
    </source>
</evidence>
<evidence type="ECO:0000256" key="1">
    <source>
        <dbReference type="ARBA" id="ARBA00023125"/>
    </source>
</evidence>
<organism evidence="5">
    <name type="scientific">Jonesiaceae bacterium BS-20</name>
    <dbReference type="NCBI Taxonomy" id="3120821"/>
    <lineage>
        <taxon>Bacteria</taxon>
        <taxon>Bacillati</taxon>
        <taxon>Actinomycetota</taxon>
        <taxon>Actinomycetes</taxon>
        <taxon>Micrococcales</taxon>
        <taxon>Jonesiaceae</taxon>
    </lineage>
</organism>
<dbReference type="GO" id="GO:0003677">
    <property type="term" value="F:DNA binding"/>
    <property type="evidence" value="ECO:0007669"/>
    <property type="project" value="UniProtKB-UniRule"/>
</dbReference>
<name>A0AAU7DUX6_9MICO</name>
<dbReference type="SUPFAM" id="SSF46689">
    <property type="entry name" value="Homeodomain-like"/>
    <property type="match status" value="1"/>
</dbReference>
<dbReference type="InterPro" id="IPR001647">
    <property type="entry name" value="HTH_TetR"/>
</dbReference>
<dbReference type="Pfam" id="PF00440">
    <property type="entry name" value="TetR_N"/>
    <property type="match status" value="1"/>
</dbReference>
<feature type="region of interest" description="Disordered" evidence="3">
    <location>
        <begin position="1"/>
        <end position="29"/>
    </location>
</feature>
<dbReference type="EMBL" id="CP146203">
    <property type="protein sequence ID" value="XBH20870.1"/>
    <property type="molecule type" value="Genomic_DNA"/>
</dbReference>
<dbReference type="AlphaFoldDB" id="A0AAU7DUX6"/>
<dbReference type="InterPro" id="IPR009057">
    <property type="entry name" value="Homeodomain-like_sf"/>
</dbReference>
<accession>A0AAU7DUX6</accession>
<protein>
    <submittedName>
        <fullName evidence="5">TetR/AcrR family transcriptional regulator</fullName>
    </submittedName>
</protein>
<keyword evidence="1 2" id="KW-0238">DNA-binding</keyword>
<reference evidence="5" key="1">
    <citation type="submission" date="2024-02" db="EMBL/GenBank/DDBJ databases">
        <title>Tomenella chthoni gen. nov. sp. nov., a member of the family Jonesiaceae isolated from bat guano.</title>
        <authorList>
            <person name="Miller S.L."/>
            <person name="King J."/>
            <person name="Sankaranarayanan K."/>
            <person name="Lawson P.A."/>
        </authorList>
    </citation>
    <scope>NUCLEOTIDE SEQUENCE</scope>
    <source>
        <strain evidence="5">BS-20</strain>
    </source>
</reference>
<feature type="DNA-binding region" description="H-T-H motif" evidence="2">
    <location>
        <begin position="53"/>
        <end position="72"/>
    </location>
</feature>
<evidence type="ECO:0000256" key="3">
    <source>
        <dbReference type="SAM" id="MobiDB-lite"/>
    </source>
</evidence>
<feature type="domain" description="HTH tetR-type" evidence="4">
    <location>
        <begin position="30"/>
        <end position="90"/>
    </location>
</feature>
<dbReference type="Gene3D" id="1.10.357.10">
    <property type="entry name" value="Tetracycline Repressor, domain 2"/>
    <property type="match status" value="1"/>
</dbReference>
<gene>
    <name evidence="5" type="ORF">V5R04_11645</name>
</gene>
<proteinExistence type="predicted"/>
<dbReference type="PROSITE" id="PS50977">
    <property type="entry name" value="HTH_TETR_2"/>
    <property type="match status" value="1"/>
</dbReference>
<evidence type="ECO:0000256" key="2">
    <source>
        <dbReference type="PROSITE-ProRule" id="PRU00335"/>
    </source>
</evidence>